<evidence type="ECO:0000313" key="2">
    <source>
        <dbReference type="EMBL" id="CDW46114.1"/>
    </source>
</evidence>
<organism evidence="2">
    <name type="scientific">Lepeophtheirus salmonis</name>
    <name type="common">Salmon louse</name>
    <name type="synonym">Caligus salmonis</name>
    <dbReference type="NCBI Taxonomy" id="72036"/>
    <lineage>
        <taxon>Eukaryota</taxon>
        <taxon>Metazoa</taxon>
        <taxon>Ecdysozoa</taxon>
        <taxon>Arthropoda</taxon>
        <taxon>Crustacea</taxon>
        <taxon>Multicrustacea</taxon>
        <taxon>Hexanauplia</taxon>
        <taxon>Copepoda</taxon>
        <taxon>Siphonostomatoida</taxon>
        <taxon>Caligidae</taxon>
        <taxon>Lepeophtheirus</taxon>
    </lineage>
</organism>
<accession>A0A0K2V6K6</accession>
<evidence type="ECO:0000256" key="1">
    <source>
        <dbReference type="SAM" id="Phobius"/>
    </source>
</evidence>
<keyword evidence="1" id="KW-0812">Transmembrane</keyword>
<proteinExistence type="predicted"/>
<dbReference type="EMBL" id="HACA01028753">
    <property type="protein sequence ID" value="CDW46114.1"/>
    <property type="molecule type" value="Transcribed_RNA"/>
</dbReference>
<reference evidence="2" key="1">
    <citation type="submission" date="2014-05" db="EMBL/GenBank/DDBJ databases">
        <authorList>
            <person name="Chronopoulou M."/>
        </authorList>
    </citation>
    <scope>NUCLEOTIDE SEQUENCE</scope>
    <source>
        <tissue evidence="2">Whole organism</tissue>
    </source>
</reference>
<sequence>MMINYVVRRIINGNCRTDSFIAQIHYTISEWGIGIIIVIIVIN</sequence>
<feature type="transmembrane region" description="Helical" evidence="1">
    <location>
        <begin position="20"/>
        <end position="42"/>
    </location>
</feature>
<keyword evidence="1" id="KW-0472">Membrane</keyword>
<dbReference type="AlphaFoldDB" id="A0A0K2V6K6"/>
<protein>
    <submittedName>
        <fullName evidence="2">Uncharacterized protein</fullName>
    </submittedName>
</protein>
<name>A0A0K2V6K6_LEPSM</name>
<keyword evidence="1" id="KW-1133">Transmembrane helix</keyword>